<dbReference type="Gene3D" id="2.60.40.1240">
    <property type="match status" value="1"/>
</dbReference>
<feature type="region of interest" description="Disordered" evidence="2">
    <location>
        <begin position="145"/>
        <end position="175"/>
    </location>
</feature>
<evidence type="ECO:0000313" key="5">
    <source>
        <dbReference type="EMBL" id="GAT12004.1"/>
    </source>
</evidence>
<dbReference type="SUPFAM" id="SSF81982">
    <property type="entry name" value="Antigen MPT63/MPB63 (immunoprotective extracellular protein)"/>
    <property type="match status" value="1"/>
</dbReference>
<keyword evidence="6" id="KW-1185">Reference proteome</keyword>
<sequence length="284" mass="27671">MLACTSAALTVGLLGTPTAAADVETTTFGDDAELVDNGVVQAWVVSDLRRSADVIDYPVHGTLWEATATGVAVAGTVTPVVSNFNARAADGATYRVLFGAATPLGVNPATLAERQHTTGKLYFDVTGTAPETVVYNSMGTDRAAWVAPPPPATGGGQWSPPVGTQSTPSATAGVDGADVAEIPPLDAEGAGAEAGETVPTDALPTGSQGTPVEATPAATGGSQGTPVAEGSQGTPVEPSAAPVSPAPDAAAAAGTPQPETAPAGSQGTPATAAPTTTVIAPPPS</sequence>
<evidence type="ECO:0000256" key="2">
    <source>
        <dbReference type="SAM" id="MobiDB-lite"/>
    </source>
</evidence>
<comment type="caution">
    <text evidence="5">The sequence shown here is derived from an EMBL/GenBank/DDBJ whole genome shotgun (WGS) entry which is preliminary data.</text>
</comment>
<evidence type="ECO:0000259" key="4">
    <source>
        <dbReference type="Pfam" id="PF09167"/>
    </source>
</evidence>
<dbReference type="InterPro" id="IPR015250">
    <property type="entry name" value="MPT63-like"/>
</dbReference>
<dbReference type="Proteomes" id="UP000069773">
    <property type="component" value="Unassembled WGS sequence"/>
</dbReference>
<dbReference type="EMBL" id="BCTA01000080">
    <property type="protein sequence ID" value="GAT12004.1"/>
    <property type="molecule type" value="Genomic_DNA"/>
</dbReference>
<feature type="chain" id="PRO_5045592599" description="MPT63-like domain-containing protein" evidence="3">
    <location>
        <begin position="21"/>
        <end position="284"/>
    </location>
</feature>
<dbReference type="Pfam" id="PF09167">
    <property type="entry name" value="DUF1942"/>
    <property type="match status" value="1"/>
</dbReference>
<evidence type="ECO:0000256" key="3">
    <source>
        <dbReference type="SAM" id="SignalP"/>
    </source>
</evidence>
<accession>A0ABQ0KSB9</accession>
<evidence type="ECO:0000313" key="6">
    <source>
        <dbReference type="Proteomes" id="UP000069773"/>
    </source>
</evidence>
<organism evidence="5 6">
    <name type="scientific">Mycolicibacterium novocastrense</name>
    <name type="common">Mycobacterium novocastrense</name>
    <dbReference type="NCBI Taxonomy" id="59813"/>
    <lineage>
        <taxon>Bacteria</taxon>
        <taxon>Bacillati</taxon>
        <taxon>Actinomycetota</taxon>
        <taxon>Actinomycetes</taxon>
        <taxon>Mycobacteriales</taxon>
        <taxon>Mycobacteriaceae</taxon>
        <taxon>Mycolicibacterium</taxon>
    </lineage>
</organism>
<feature type="signal peptide" evidence="3">
    <location>
        <begin position="1"/>
        <end position="20"/>
    </location>
</feature>
<gene>
    <name evidence="5" type="ORF">RMCN_5137</name>
</gene>
<name>A0ABQ0KSB9_MYCNV</name>
<reference evidence="5 6" key="1">
    <citation type="journal article" date="2016" name="Genome Announc.">
        <title>Draft Genome Sequences of Five Rapidly Growing Mycobacterium Species, M. thermoresistibile, M. fortuitum subsp. acetamidolyticum, M. canariasense, M. brisbanense, and M. novocastrense.</title>
        <authorList>
            <person name="Katahira K."/>
            <person name="Ogura Y."/>
            <person name="Gotoh Y."/>
            <person name="Hayashi T."/>
        </authorList>
    </citation>
    <scope>NUCLEOTIDE SEQUENCE [LARGE SCALE GENOMIC DNA]</scope>
    <source>
        <strain evidence="5 6">JCM18114</strain>
    </source>
</reference>
<feature type="region of interest" description="Disordered" evidence="2">
    <location>
        <begin position="189"/>
        <end position="284"/>
    </location>
</feature>
<evidence type="ECO:0000256" key="1">
    <source>
        <dbReference type="ARBA" id="ARBA00022729"/>
    </source>
</evidence>
<feature type="domain" description="MPT63-like" evidence="4">
    <location>
        <begin position="24"/>
        <end position="145"/>
    </location>
</feature>
<protein>
    <recommendedName>
        <fullName evidence="4">MPT63-like domain-containing protein</fullName>
    </recommendedName>
</protein>
<keyword evidence="1 3" id="KW-0732">Signal</keyword>
<dbReference type="InterPro" id="IPR029050">
    <property type="entry name" value="Immunoprotect_excell_Ig-like"/>
</dbReference>
<feature type="compositionally biased region" description="Low complexity" evidence="2">
    <location>
        <begin position="235"/>
        <end position="284"/>
    </location>
</feature>
<proteinExistence type="predicted"/>